<dbReference type="AlphaFoldDB" id="A0A1E3WMC1"/>
<feature type="domain" description="Tail sheath protein C-terminal" evidence="3">
    <location>
        <begin position="378"/>
        <end position="488"/>
    </location>
</feature>
<dbReference type="InterPro" id="IPR020287">
    <property type="entry name" value="Tail_sheath_C"/>
</dbReference>
<dbReference type="EMBL" id="MDCJ01000002">
    <property type="protein sequence ID" value="ODS10923.1"/>
    <property type="molecule type" value="Genomic_DNA"/>
</dbReference>
<gene>
    <name evidence="4" type="ORF">VSF3289_01184</name>
</gene>
<evidence type="ECO:0000313" key="4">
    <source>
        <dbReference type="EMBL" id="ODS10923.1"/>
    </source>
</evidence>
<evidence type="ECO:0000256" key="1">
    <source>
        <dbReference type="ARBA" id="ARBA00008005"/>
    </source>
</evidence>
<dbReference type="InterPro" id="IPR007067">
    <property type="entry name" value="Tail_sheath"/>
</dbReference>
<sequence>MNEIPNDIRVPLFYMEFDNSGAVTGTPAMVHRILAVGQLGTDATAQPFTHHRITQDEQARELFGDSMLTDMIYALRKANDYTELVAMGIADLTEGNAASCKGFTFAGTAQSGGTGYLMIGGKPVQFAIAQDDTSSQIATKAIAAINKMNTVRGRELRVAASSIQDDAASVMITAKHKGLTSNDIDLRINYYFGETLPKGVTCTVGQMANGSGMPDMVEIVSQMGTEWYNHIVMPYSDTASVNTLNQELLDRWGPLAMQEMFAYQAFRGTHGETGTHGSQRNHHLFTCMGTNMMPTPPWEVAAGYAGVAAYHLAIAPARPLQTLSIPGVLPPSKEQQWDMIERNLLLHDGIATYFVDAAGEVCIEREITTYQVNKFGSPDPSYLDLTTPATLGYFRYAMKVMITQRYPRHKLAGDDVLADLEPGQPVVTPSLLRDAFLEKYLELVGKGLVEDYATFEATLQVVRNKDDKNRADVYCHPNVINGLRILASQSAFIL</sequence>
<evidence type="ECO:0000313" key="5">
    <source>
        <dbReference type="Proteomes" id="UP000095131"/>
    </source>
</evidence>
<dbReference type="Pfam" id="PF17482">
    <property type="entry name" value="Phage_sheath_1C"/>
    <property type="match status" value="1"/>
</dbReference>
<reference evidence="4 5" key="1">
    <citation type="submission" date="2016-08" db="EMBL/GenBank/DDBJ databases">
        <title>Genome sequencing of Vibrio scophthalmi strain FP3289, an isolated from Paralichthys olivaceus.</title>
        <authorList>
            <person name="Han H.-J."/>
        </authorList>
    </citation>
    <scope>NUCLEOTIDE SEQUENCE [LARGE SCALE GENOMIC DNA]</scope>
    <source>
        <strain evidence="4 5">FP3289</strain>
    </source>
</reference>
<dbReference type="RefSeq" id="WP_244882069.1">
    <property type="nucleotide sequence ID" value="NZ_MDCJ01000002.1"/>
</dbReference>
<dbReference type="PIRSF" id="PIRSF007349">
    <property type="entry name" value="Tsp_L"/>
    <property type="match status" value="1"/>
</dbReference>
<dbReference type="Proteomes" id="UP000095131">
    <property type="component" value="Unassembled WGS sequence"/>
</dbReference>
<dbReference type="Pfam" id="PF04984">
    <property type="entry name" value="Phage_sheath_1"/>
    <property type="match status" value="1"/>
</dbReference>
<protein>
    <submittedName>
        <fullName evidence="4">Tail sheath protein</fullName>
    </submittedName>
</protein>
<evidence type="ECO:0000259" key="2">
    <source>
        <dbReference type="Pfam" id="PF04984"/>
    </source>
</evidence>
<proteinExistence type="inferred from homology"/>
<accession>A0A1E3WMC1</accession>
<organism evidence="4 5">
    <name type="scientific">Vibrio scophthalmi</name>
    <dbReference type="NCBI Taxonomy" id="45658"/>
    <lineage>
        <taxon>Bacteria</taxon>
        <taxon>Pseudomonadati</taxon>
        <taxon>Pseudomonadota</taxon>
        <taxon>Gammaproteobacteria</taxon>
        <taxon>Vibrionales</taxon>
        <taxon>Vibrionaceae</taxon>
        <taxon>Vibrio</taxon>
    </lineage>
</organism>
<feature type="domain" description="Tail sheath protein subtilisin-like" evidence="2">
    <location>
        <begin position="210"/>
        <end position="369"/>
    </location>
</feature>
<dbReference type="PATRIC" id="fig|45658.8.peg.1178"/>
<comment type="caution">
    <text evidence="4">The sequence shown here is derived from an EMBL/GenBank/DDBJ whole genome shotgun (WGS) entry which is preliminary data.</text>
</comment>
<comment type="similarity">
    <text evidence="1">Belongs to the myoviridae tail sheath protein family.</text>
</comment>
<dbReference type="InterPro" id="IPR035089">
    <property type="entry name" value="Phage_sheath_subtilisin"/>
</dbReference>
<name>A0A1E3WMC1_9VIBR</name>
<evidence type="ECO:0000259" key="3">
    <source>
        <dbReference type="Pfam" id="PF17482"/>
    </source>
</evidence>